<evidence type="ECO:0000259" key="5">
    <source>
        <dbReference type="PROSITE" id="PS50177"/>
    </source>
</evidence>
<dbReference type="Gene3D" id="3.10.450.50">
    <property type="match status" value="1"/>
</dbReference>
<dbReference type="PANTHER" id="PTHR10693:SF20">
    <property type="entry name" value="AT27578P"/>
    <property type="match status" value="1"/>
</dbReference>
<accession>W9WH13</accession>
<dbReference type="GO" id="GO:1990861">
    <property type="term" value="C:Ubp3-Bre5 deubiquitination complex"/>
    <property type="evidence" value="ECO:0007669"/>
    <property type="project" value="TreeGrafter"/>
</dbReference>
<feature type="region of interest" description="Disordered" evidence="3">
    <location>
        <begin position="466"/>
        <end position="535"/>
    </location>
</feature>
<reference evidence="6 7" key="1">
    <citation type="submission" date="2013-03" db="EMBL/GenBank/DDBJ databases">
        <title>The Genome Sequence of Cladophialophora psammophila CBS 110553.</title>
        <authorList>
            <consortium name="The Broad Institute Genomics Platform"/>
            <person name="Cuomo C."/>
            <person name="de Hoog S."/>
            <person name="Gorbushina A."/>
            <person name="Walker B."/>
            <person name="Young S.K."/>
            <person name="Zeng Q."/>
            <person name="Gargeya S."/>
            <person name="Fitzgerald M."/>
            <person name="Haas B."/>
            <person name="Abouelleil A."/>
            <person name="Allen A.W."/>
            <person name="Alvarado L."/>
            <person name="Arachchi H.M."/>
            <person name="Berlin A.M."/>
            <person name="Chapman S.B."/>
            <person name="Gainer-Dewar J."/>
            <person name="Goldberg J."/>
            <person name="Griggs A."/>
            <person name="Gujja S."/>
            <person name="Hansen M."/>
            <person name="Howarth C."/>
            <person name="Imamovic A."/>
            <person name="Ireland A."/>
            <person name="Larimer J."/>
            <person name="McCowan C."/>
            <person name="Murphy C."/>
            <person name="Pearson M."/>
            <person name="Poon T.W."/>
            <person name="Priest M."/>
            <person name="Roberts A."/>
            <person name="Saif S."/>
            <person name="Shea T."/>
            <person name="Sisk P."/>
            <person name="Sykes S."/>
            <person name="Wortman J."/>
            <person name="Nusbaum C."/>
            <person name="Birren B."/>
        </authorList>
    </citation>
    <scope>NUCLEOTIDE SEQUENCE [LARGE SCALE GENOMIC DNA]</scope>
    <source>
        <strain evidence="6 7">CBS 110553</strain>
    </source>
</reference>
<feature type="region of interest" description="Disordered" evidence="3">
    <location>
        <begin position="179"/>
        <end position="389"/>
    </location>
</feature>
<dbReference type="InterPro" id="IPR032710">
    <property type="entry name" value="NTF2-like_dom_sf"/>
</dbReference>
<feature type="compositionally biased region" description="Low complexity" evidence="3">
    <location>
        <begin position="283"/>
        <end position="308"/>
    </location>
</feature>
<keyword evidence="1 2" id="KW-0694">RNA-binding</keyword>
<comment type="caution">
    <text evidence="6">The sequence shown here is derived from an EMBL/GenBank/DDBJ whole genome shotgun (WGS) entry which is preliminary data.</text>
</comment>
<dbReference type="CDD" id="cd00590">
    <property type="entry name" value="RRM_SF"/>
    <property type="match status" value="1"/>
</dbReference>
<evidence type="ECO:0000313" key="6">
    <source>
        <dbReference type="EMBL" id="EXJ67407.1"/>
    </source>
</evidence>
<feature type="compositionally biased region" description="Low complexity" evidence="3">
    <location>
        <begin position="361"/>
        <end position="370"/>
    </location>
</feature>
<dbReference type="GeneID" id="19194116"/>
<dbReference type="PROSITE" id="PS50177">
    <property type="entry name" value="NTF2_DOMAIN"/>
    <property type="match status" value="1"/>
</dbReference>
<dbReference type="AlphaFoldDB" id="W9WH13"/>
<dbReference type="CDD" id="cd00780">
    <property type="entry name" value="NTF2"/>
    <property type="match status" value="1"/>
</dbReference>
<dbReference type="Pfam" id="PF02136">
    <property type="entry name" value="NTF2"/>
    <property type="match status" value="1"/>
</dbReference>
<dbReference type="InterPro" id="IPR018222">
    <property type="entry name" value="Nuclear_transport_factor_2_euk"/>
</dbReference>
<dbReference type="HOGENOM" id="CLU_022209_2_0_1"/>
<feature type="compositionally biased region" description="Gly residues" evidence="3">
    <location>
        <begin position="509"/>
        <end position="520"/>
    </location>
</feature>
<feature type="compositionally biased region" description="Acidic residues" evidence="3">
    <location>
        <begin position="228"/>
        <end position="240"/>
    </location>
</feature>
<evidence type="ECO:0000313" key="7">
    <source>
        <dbReference type="Proteomes" id="UP000019471"/>
    </source>
</evidence>
<feature type="region of interest" description="Disordered" evidence="3">
    <location>
        <begin position="19"/>
        <end position="50"/>
    </location>
</feature>
<proteinExistence type="predicted"/>
<feature type="compositionally biased region" description="Low complexity" evidence="3">
    <location>
        <begin position="24"/>
        <end position="49"/>
    </location>
</feature>
<feature type="compositionally biased region" description="Gly residues" evidence="3">
    <location>
        <begin position="480"/>
        <end position="497"/>
    </location>
</feature>
<dbReference type="GO" id="GO:1990904">
    <property type="term" value="C:ribonucleoprotein complex"/>
    <property type="evidence" value="ECO:0007669"/>
    <property type="project" value="TreeGrafter"/>
</dbReference>
<evidence type="ECO:0000259" key="4">
    <source>
        <dbReference type="PROSITE" id="PS50102"/>
    </source>
</evidence>
<dbReference type="InterPro" id="IPR012677">
    <property type="entry name" value="Nucleotide-bd_a/b_plait_sf"/>
</dbReference>
<dbReference type="SMART" id="SM00360">
    <property type="entry name" value="RRM"/>
    <property type="match status" value="1"/>
</dbReference>
<dbReference type="InterPro" id="IPR002075">
    <property type="entry name" value="NTF2_dom"/>
</dbReference>
<dbReference type="PANTHER" id="PTHR10693">
    <property type="entry name" value="RAS GTPASE-ACTIVATING PROTEIN-BINDING PROTEIN"/>
    <property type="match status" value="1"/>
</dbReference>
<dbReference type="eggNOG" id="KOG0116">
    <property type="taxonomic scope" value="Eukaryota"/>
</dbReference>
<dbReference type="InterPro" id="IPR039539">
    <property type="entry name" value="Ras_GTPase_bind_prot"/>
</dbReference>
<feature type="domain" description="RRM" evidence="4">
    <location>
        <begin position="395"/>
        <end position="466"/>
    </location>
</feature>
<dbReference type="OrthoDB" id="339151at2759"/>
<dbReference type="GO" id="GO:0003729">
    <property type="term" value="F:mRNA binding"/>
    <property type="evidence" value="ECO:0007669"/>
    <property type="project" value="TreeGrafter"/>
</dbReference>
<evidence type="ECO:0008006" key="8">
    <source>
        <dbReference type="Google" id="ProtNLM"/>
    </source>
</evidence>
<dbReference type="Proteomes" id="UP000019471">
    <property type="component" value="Unassembled WGS sequence"/>
</dbReference>
<evidence type="ECO:0000256" key="2">
    <source>
        <dbReference type="PROSITE-ProRule" id="PRU00176"/>
    </source>
</evidence>
<protein>
    <recommendedName>
        <fullName evidence="8">NTF2 domain-containing protein</fullName>
    </recommendedName>
</protein>
<dbReference type="SUPFAM" id="SSF54427">
    <property type="entry name" value="NTF2-like"/>
    <property type="match status" value="1"/>
</dbReference>
<evidence type="ECO:0000256" key="1">
    <source>
        <dbReference type="ARBA" id="ARBA00022884"/>
    </source>
</evidence>
<feature type="compositionally biased region" description="Pro residues" evidence="3">
    <location>
        <begin position="329"/>
        <end position="342"/>
    </location>
</feature>
<sequence length="535" mass="56714">MATETAPVNGLYGANQYGQPAELAASTPSAPTHAPSASQSTTTSTTTQQKADPQEIGWYFVEQYYTTLSKSPEKIHLFYSKKSQLVTGVEAEKVVPAVGTKAISEKIKALDLQDCKVRVLNVDSQASYNNIVVQVIGEMSNKSEPHHKFVQTFVLAEQPNGYFVLNDIFRYLSDDEDEIVEDEQPQAEVPAEEPPTPAGGVTDSQSHHEDVVATEDAVEKVDEKLEEEKVEDAQEEEEPAEVNGDVVPAPAEEAAEAPELSSATEGAVAQDITEPVATEQPSEPEVVAAAEPVPEAAAPAPTPEALPAKKTWASMLGGGVQKPAVPALPLTPPPQPKAPRPSQPAQAPKASAEPVPATVNTTSSTPTSQSNGWQTADHSKKSSRPPNRVVSEGITMAYIKNVNDKVDARILRDVLEKYGDLKYFDVSRPRNCAFVEFADPAGYAAAVAANPHTIGTEQIYVEERRPRPNAYGGSNANFSRGGGPATRGRGGMQGGRSGSQTNFPKDAGRGGGFQRGGKPGTGTVTPKGRGQGQTA</sequence>
<organism evidence="6 7">
    <name type="scientific">Cladophialophora psammophila CBS 110553</name>
    <dbReference type="NCBI Taxonomy" id="1182543"/>
    <lineage>
        <taxon>Eukaryota</taxon>
        <taxon>Fungi</taxon>
        <taxon>Dikarya</taxon>
        <taxon>Ascomycota</taxon>
        <taxon>Pezizomycotina</taxon>
        <taxon>Eurotiomycetes</taxon>
        <taxon>Chaetothyriomycetidae</taxon>
        <taxon>Chaetothyriales</taxon>
        <taxon>Herpotrichiellaceae</taxon>
        <taxon>Cladophialophora</taxon>
    </lineage>
</organism>
<feature type="domain" description="NTF2" evidence="5">
    <location>
        <begin position="56"/>
        <end position="171"/>
    </location>
</feature>
<dbReference type="InterPro" id="IPR000504">
    <property type="entry name" value="RRM_dom"/>
</dbReference>
<dbReference type="STRING" id="1182543.W9WH13"/>
<feature type="compositionally biased region" description="Basic and acidic residues" evidence="3">
    <location>
        <begin position="205"/>
        <end position="227"/>
    </location>
</feature>
<dbReference type="SUPFAM" id="SSF54928">
    <property type="entry name" value="RNA-binding domain, RBD"/>
    <property type="match status" value="1"/>
</dbReference>
<dbReference type="GO" id="GO:0016579">
    <property type="term" value="P:protein deubiquitination"/>
    <property type="evidence" value="ECO:0007669"/>
    <property type="project" value="TreeGrafter"/>
</dbReference>
<keyword evidence="7" id="KW-1185">Reference proteome</keyword>
<dbReference type="Pfam" id="PF00076">
    <property type="entry name" value="RRM_1"/>
    <property type="match status" value="1"/>
</dbReference>
<dbReference type="GO" id="GO:0005829">
    <property type="term" value="C:cytosol"/>
    <property type="evidence" value="ECO:0007669"/>
    <property type="project" value="TreeGrafter"/>
</dbReference>
<dbReference type="FunFam" id="3.10.450.50:FF:000003">
    <property type="entry name" value="Nuclear transport factor 2 family protein"/>
    <property type="match status" value="1"/>
</dbReference>
<evidence type="ECO:0000256" key="3">
    <source>
        <dbReference type="SAM" id="MobiDB-lite"/>
    </source>
</evidence>
<dbReference type="GO" id="GO:0034517">
    <property type="term" value="P:ribophagy"/>
    <property type="evidence" value="ECO:0007669"/>
    <property type="project" value="TreeGrafter"/>
</dbReference>
<name>W9WH13_9EURO</name>
<dbReference type="Gene3D" id="3.30.70.330">
    <property type="match status" value="1"/>
</dbReference>
<dbReference type="EMBL" id="AMGX01000016">
    <property type="protein sequence ID" value="EXJ67407.1"/>
    <property type="molecule type" value="Genomic_DNA"/>
</dbReference>
<dbReference type="RefSeq" id="XP_007748189.1">
    <property type="nucleotide sequence ID" value="XM_007749999.1"/>
</dbReference>
<dbReference type="PROSITE" id="PS50102">
    <property type="entry name" value="RRM"/>
    <property type="match status" value="1"/>
</dbReference>
<dbReference type="InterPro" id="IPR035979">
    <property type="entry name" value="RBD_domain_sf"/>
</dbReference>
<feature type="compositionally biased region" description="Low complexity" evidence="3">
    <location>
        <begin position="343"/>
        <end position="354"/>
    </location>
</feature>
<gene>
    <name evidence="6" type="ORF">A1O5_09420</name>
</gene>